<evidence type="ECO:0000256" key="1">
    <source>
        <dbReference type="ARBA" id="ARBA00004442"/>
    </source>
</evidence>
<dbReference type="Pfam" id="PF07715">
    <property type="entry name" value="Plug"/>
    <property type="match status" value="1"/>
</dbReference>
<keyword evidence="3" id="KW-0998">Cell outer membrane</keyword>
<dbReference type="AlphaFoldDB" id="A0A3S3QAS9"/>
<dbReference type="Gene3D" id="2.40.170.20">
    <property type="entry name" value="TonB-dependent receptor, beta-barrel domain"/>
    <property type="match status" value="1"/>
</dbReference>
<dbReference type="SUPFAM" id="SSF56935">
    <property type="entry name" value="Porins"/>
    <property type="match status" value="1"/>
</dbReference>
<feature type="signal peptide" evidence="4">
    <location>
        <begin position="1"/>
        <end position="18"/>
    </location>
</feature>
<feature type="domain" description="TonB-dependent receptor plug" evidence="5">
    <location>
        <begin position="132"/>
        <end position="227"/>
    </location>
</feature>
<dbReference type="InterPro" id="IPR008969">
    <property type="entry name" value="CarboxyPept-like_regulatory"/>
</dbReference>
<keyword evidence="2" id="KW-0472">Membrane</keyword>
<dbReference type="InterPro" id="IPR037066">
    <property type="entry name" value="Plug_dom_sf"/>
</dbReference>
<protein>
    <submittedName>
        <fullName evidence="6">TonB-dependent receptor</fullName>
    </submittedName>
</protein>
<dbReference type="Gene3D" id="2.170.130.10">
    <property type="entry name" value="TonB-dependent receptor, plug domain"/>
    <property type="match status" value="1"/>
</dbReference>
<dbReference type="PANTHER" id="PTHR40980">
    <property type="entry name" value="PLUG DOMAIN-CONTAINING PROTEIN"/>
    <property type="match status" value="1"/>
</dbReference>
<keyword evidence="4" id="KW-0732">Signal</keyword>
<dbReference type="Proteomes" id="UP000287527">
    <property type="component" value="Unassembled WGS sequence"/>
</dbReference>
<accession>A0A3S3QAS9</accession>
<dbReference type="InterPro" id="IPR012910">
    <property type="entry name" value="Plug_dom"/>
</dbReference>
<organism evidence="6 7">
    <name type="scientific">Flavobacterium cerinum</name>
    <dbReference type="NCBI Taxonomy" id="2502784"/>
    <lineage>
        <taxon>Bacteria</taxon>
        <taxon>Pseudomonadati</taxon>
        <taxon>Bacteroidota</taxon>
        <taxon>Flavobacteriia</taxon>
        <taxon>Flavobacteriales</taxon>
        <taxon>Flavobacteriaceae</taxon>
        <taxon>Flavobacterium</taxon>
    </lineage>
</organism>
<reference evidence="6 7" key="1">
    <citation type="submission" date="2019-01" db="EMBL/GenBank/DDBJ databases">
        <title>Flavobacterium sp. nov.,isolated from freshwater.</title>
        <authorList>
            <person name="Zhang R."/>
            <person name="Du Z.-J."/>
        </authorList>
    </citation>
    <scope>NUCLEOTIDE SEQUENCE [LARGE SCALE GENOMIC DNA]</scope>
    <source>
        <strain evidence="6 7">1E403</strain>
    </source>
</reference>
<dbReference type="SUPFAM" id="SSF49464">
    <property type="entry name" value="Carboxypeptidase regulatory domain-like"/>
    <property type="match status" value="1"/>
</dbReference>
<proteinExistence type="predicted"/>
<dbReference type="PANTHER" id="PTHR40980:SF5">
    <property type="entry name" value="TONB-DEPENDENT RECEPTOR"/>
    <property type="match status" value="1"/>
</dbReference>
<evidence type="ECO:0000259" key="5">
    <source>
        <dbReference type="Pfam" id="PF07715"/>
    </source>
</evidence>
<dbReference type="OrthoDB" id="9768470at2"/>
<gene>
    <name evidence="6" type="ORF">EPI11_00975</name>
</gene>
<dbReference type="InterPro" id="IPR036942">
    <property type="entry name" value="Beta-barrel_TonB_sf"/>
</dbReference>
<comment type="subcellular location">
    <subcellularLocation>
        <location evidence="1">Cell outer membrane</location>
    </subcellularLocation>
</comment>
<dbReference type="RefSeq" id="WP_128388090.1">
    <property type="nucleotide sequence ID" value="NZ_SBII01000001.1"/>
</dbReference>
<evidence type="ECO:0000256" key="3">
    <source>
        <dbReference type="ARBA" id="ARBA00023237"/>
    </source>
</evidence>
<dbReference type="Pfam" id="PF13715">
    <property type="entry name" value="CarbopepD_reg_2"/>
    <property type="match status" value="1"/>
</dbReference>
<feature type="chain" id="PRO_5018770553" evidence="4">
    <location>
        <begin position="19"/>
        <end position="932"/>
    </location>
</feature>
<evidence type="ECO:0000313" key="7">
    <source>
        <dbReference type="Proteomes" id="UP000287527"/>
    </source>
</evidence>
<dbReference type="EMBL" id="SBII01000001">
    <property type="protein sequence ID" value="RWX03534.1"/>
    <property type="molecule type" value="Genomic_DNA"/>
</dbReference>
<evidence type="ECO:0000313" key="6">
    <source>
        <dbReference type="EMBL" id="RWX03534.1"/>
    </source>
</evidence>
<name>A0A3S3QAS9_9FLAO</name>
<keyword evidence="7" id="KW-1185">Reference proteome</keyword>
<comment type="caution">
    <text evidence="6">The sequence shown here is derived from an EMBL/GenBank/DDBJ whole genome shotgun (WGS) entry which is preliminary data.</text>
</comment>
<dbReference type="Gene3D" id="2.60.40.1120">
    <property type="entry name" value="Carboxypeptidase-like, regulatory domain"/>
    <property type="match status" value="1"/>
</dbReference>
<dbReference type="GO" id="GO:0009279">
    <property type="term" value="C:cell outer membrane"/>
    <property type="evidence" value="ECO:0007669"/>
    <property type="project" value="UniProtKB-SubCell"/>
</dbReference>
<sequence>MKLKFLLIALFTLSLSFAQNKGTVSGTITDKDMNNETLPFASIAIKGTATGTNADENGKYSLSVPAGTHTIVFGFLGYESVEMQVTVKEGETRIINKALASSSVQLQDVVIEKVVNREKETALLLEQKKSVEIKQSIGAQELSRKGIGDVEEGLTKITGITKVGSRGIFVRGLEDRYNSLLVNDLAVPSNNPFQKIIPLDLFPTDIVGVVDVYKTFTPNIYGDFAGGTFNIATSKGNNAITKLSIGVGYTTNNSLSDFKFAEDTHSTKGFFGFTGKDRKMPSVFGSTPTNPTLTPDESKEAFKTGFNAHSGKSPLNTSIGVLHSERFDLKNDARFTYLLSLNFDNSYTVRNGVDRTFVGTDAGILSGNDFETTTYNYKTNTSALLGLNYKRDRFEISSTTFYLKTTESFIQDQLGVSENNVNNKNYLIRTNQLNQSDYLTSQLNAKYYLNENKDQFIRGGASFSKTSYQQPDRKFFAGSKEGENIITNAGGNNFLRQYFDVDGNMYFSGLAEYTKKFGPQNDAGEKRHQFSVGYNGYMSKTETSYRFVSTESGSIFTAPIDNVDNEFNKGITSGAYHFRESSNAQYKSKLEDLSNAGYASVLLHFGDKWEINGGVRVEQTGRHIKYRENDFFDADFLPIDRDKTYVLPAATVKYAVTEKANIRFAAGQTYTKPVVMEVLPITYINPDGTSVSGNPYLVNSDNYNVDLKYEFFPTNTETFSIGVFGKKIKNAIERTYQPNAGGAITTFLNTGDATLYGLEMDFILDLARVSDNLKDLSWGFNTSLMTTNVSVNENYINSNGNASSSIETHRDRDLQGASKWLVNSDLKYQFGFTNTWTNNISLVYGIFGKRIYSVGTNRIDHIYELPVSKLDLVWGSKINEHFDVKLSADNILNPKVRFETGDENAVIFTPLSRMNKDYKKGIGFSLSLNYTF</sequence>
<evidence type="ECO:0000256" key="4">
    <source>
        <dbReference type="SAM" id="SignalP"/>
    </source>
</evidence>
<keyword evidence="6" id="KW-0675">Receptor</keyword>
<evidence type="ECO:0000256" key="2">
    <source>
        <dbReference type="ARBA" id="ARBA00023136"/>
    </source>
</evidence>